<dbReference type="OrthoDB" id="3590172at2"/>
<sequence>MKLSVQPRVFVFGVSGATWDVITPLANAGRLPNIRKLIDGGVSGVLASVRPEGDKHFRPQTAWPCLSTGRRPESHGILRYFHTAAEMQVPSIWQLISDTGRNVGTYSWPMTWPPKEINGFDIPCYHARDRRTWPPELEDIRNLDRQSAKAVLDREGDARLRLLESLRMAQVLARYNVLYPMAGSLLRSAARVAFSASAEERTLELRHAKQQLACGLFLDLCRRYQPDASAFVTFLVDYISHRYWRYHEPEKFGEAPAAPAIRNAVINAYIAVDNMLGRILQRMDSNTVVAFVSEHGMAAEPDSTEHGDWHYVINAARLKQFAGLDEHIHAHPIARWVAYRRDDGALIASAEVEKLQSLVVVETGEPLFQVFNQQHEIIVKFNLATDVAFYRQANLENLHIAMADKQIGFSELARRNDRRRSAMHAEDAVFILHGPGIKRGASLQGAEIIDIAPTLLCAAGIQTSAVFDGKVLDVFGS</sequence>
<dbReference type="KEGG" id="ttu:TERTU_3103"/>
<dbReference type="InterPro" id="IPR017850">
    <property type="entry name" value="Alkaline_phosphatase_core_sf"/>
</dbReference>
<evidence type="ECO:0000313" key="2">
    <source>
        <dbReference type="Proteomes" id="UP000009080"/>
    </source>
</evidence>
<dbReference type="SUPFAM" id="SSF53649">
    <property type="entry name" value="Alkaline phosphatase-like"/>
    <property type="match status" value="1"/>
</dbReference>
<proteinExistence type="predicted"/>
<dbReference type="Gene3D" id="3.40.720.10">
    <property type="entry name" value="Alkaline Phosphatase, subunit A"/>
    <property type="match status" value="2"/>
</dbReference>
<dbReference type="Proteomes" id="UP000009080">
    <property type="component" value="Chromosome"/>
</dbReference>
<accession>C6AR34</accession>
<dbReference type="InterPro" id="IPR002591">
    <property type="entry name" value="Phosphodiest/P_Trfase"/>
</dbReference>
<gene>
    <name evidence="1" type="ordered locus">TERTU_3103</name>
</gene>
<dbReference type="EMBL" id="CP001614">
    <property type="protein sequence ID" value="ACS93578.1"/>
    <property type="molecule type" value="Genomic_DNA"/>
</dbReference>
<protein>
    <submittedName>
        <fullName evidence="1">Type I phosphodiesterase/nucleotide pyrophosphatase</fullName>
    </submittedName>
</protein>
<organism evidence="1 2">
    <name type="scientific">Teredinibacter turnerae (strain ATCC 39867 / T7901)</name>
    <dbReference type="NCBI Taxonomy" id="377629"/>
    <lineage>
        <taxon>Bacteria</taxon>
        <taxon>Pseudomonadati</taxon>
        <taxon>Pseudomonadota</taxon>
        <taxon>Gammaproteobacteria</taxon>
        <taxon>Cellvibrionales</taxon>
        <taxon>Cellvibrionaceae</taxon>
        <taxon>Teredinibacter</taxon>
    </lineage>
</organism>
<keyword evidence="2" id="KW-1185">Reference proteome</keyword>
<dbReference type="eggNOG" id="COG3379">
    <property type="taxonomic scope" value="Bacteria"/>
</dbReference>
<evidence type="ECO:0000313" key="1">
    <source>
        <dbReference type="EMBL" id="ACS93578.1"/>
    </source>
</evidence>
<reference evidence="1 2" key="1">
    <citation type="journal article" date="2009" name="PLoS ONE">
        <title>The complete genome of Teredinibacter turnerae T7901: an intracellular endosymbiont of marine wood-boring bivalves (shipworms).</title>
        <authorList>
            <person name="Yang J.C."/>
            <person name="Madupu R."/>
            <person name="Durkin A.S."/>
            <person name="Ekborg N.A."/>
            <person name="Pedamallu C.S."/>
            <person name="Hostetler J.B."/>
            <person name="Radune D."/>
            <person name="Toms B.S."/>
            <person name="Henrissat B."/>
            <person name="Coutinho P.M."/>
            <person name="Schwarz S."/>
            <person name="Field L."/>
            <person name="Trindade-Silva A.E."/>
            <person name="Soares C.A.G."/>
            <person name="Elshahawi S."/>
            <person name="Hanora A."/>
            <person name="Schmidt E.W."/>
            <person name="Haygood M.G."/>
            <person name="Posfai J."/>
            <person name="Benner J."/>
            <person name="Madinger C."/>
            <person name="Nove J."/>
            <person name="Anton B."/>
            <person name="Chaudhary K."/>
            <person name="Foster J."/>
            <person name="Holman A."/>
            <person name="Kumar S."/>
            <person name="Lessard P.A."/>
            <person name="Luyten Y.A."/>
            <person name="Slatko B."/>
            <person name="Wood N."/>
            <person name="Wu B."/>
            <person name="Teplitski M."/>
            <person name="Mougous J.D."/>
            <person name="Ward N."/>
            <person name="Eisen J.A."/>
            <person name="Badger J.H."/>
            <person name="Distel D.L."/>
        </authorList>
    </citation>
    <scope>NUCLEOTIDE SEQUENCE [LARGE SCALE GENOMIC DNA]</scope>
    <source>
        <strain evidence="2">ATCC 39867 / T7901</strain>
    </source>
</reference>
<name>C6AR34_TERTT</name>
<dbReference type="HOGENOM" id="CLU_024306_0_0_6"/>
<dbReference type="AlphaFoldDB" id="C6AR34"/>
<dbReference type="Pfam" id="PF01663">
    <property type="entry name" value="Phosphodiest"/>
    <property type="match status" value="1"/>
</dbReference>